<organism evidence="7">
    <name type="scientific">Vibrio cyclitrophicus</name>
    <dbReference type="NCBI Taxonomy" id="47951"/>
    <lineage>
        <taxon>Bacteria</taxon>
        <taxon>Pseudomonadati</taxon>
        <taxon>Pseudomonadota</taxon>
        <taxon>Gammaproteobacteria</taxon>
        <taxon>Vibrionales</taxon>
        <taxon>Vibrionaceae</taxon>
        <taxon>Vibrio</taxon>
    </lineage>
</organism>
<feature type="domain" description="Ionotropic glutamate receptor C-terminal" evidence="6">
    <location>
        <begin position="25"/>
        <end position="251"/>
    </location>
</feature>
<proteinExistence type="inferred from homology"/>
<dbReference type="PROSITE" id="PS01039">
    <property type="entry name" value="SBP_BACTERIAL_3"/>
    <property type="match status" value="1"/>
</dbReference>
<dbReference type="GO" id="GO:0015276">
    <property type="term" value="F:ligand-gated monoatomic ion channel activity"/>
    <property type="evidence" value="ECO:0007669"/>
    <property type="project" value="InterPro"/>
</dbReference>
<evidence type="ECO:0000256" key="4">
    <source>
        <dbReference type="RuleBase" id="RU003744"/>
    </source>
</evidence>
<keyword evidence="3" id="KW-0732">Signal</keyword>
<dbReference type="PANTHER" id="PTHR35936:SF17">
    <property type="entry name" value="ARGININE-BINDING EXTRACELLULAR PROTEIN ARTP"/>
    <property type="match status" value="1"/>
</dbReference>
<dbReference type="Gene3D" id="3.40.190.10">
    <property type="entry name" value="Periplasmic binding protein-like II"/>
    <property type="match status" value="2"/>
</dbReference>
<dbReference type="Pfam" id="PF00497">
    <property type="entry name" value="SBP_bac_3"/>
    <property type="match status" value="1"/>
</dbReference>
<dbReference type="GO" id="GO:0030313">
    <property type="term" value="C:cell envelope"/>
    <property type="evidence" value="ECO:0007669"/>
    <property type="project" value="UniProtKB-SubCell"/>
</dbReference>
<dbReference type="SUPFAM" id="SSF53850">
    <property type="entry name" value="Periplasmic binding protein-like II"/>
    <property type="match status" value="1"/>
</dbReference>
<comment type="similarity">
    <text evidence="2 4">Belongs to the bacterial solute-binding protein 3 family.</text>
</comment>
<evidence type="ECO:0000259" key="6">
    <source>
        <dbReference type="SMART" id="SM00079"/>
    </source>
</evidence>
<gene>
    <name evidence="7" type="ORF">BCS90_10055</name>
</gene>
<evidence type="ECO:0000256" key="3">
    <source>
        <dbReference type="ARBA" id="ARBA00022729"/>
    </source>
</evidence>
<accession>A0A7Z1MLY3</accession>
<dbReference type="InterPro" id="IPR018313">
    <property type="entry name" value="SBP_3_CS"/>
</dbReference>
<protein>
    <submittedName>
        <fullName evidence="7">Nickel transporter</fullName>
    </submittedName>
</protein>
<dbReference type="PANTHER" id="PTHR35936">
    <property type="entry name" value="MEMBRANE-BOUND LYTIC MUREIN TRANSGLYCOSYLASE F"/>
    <property type="match status" value="1"/>
</dbReference>
<reference evidence="7" key="2">
    <citation type="journal article" date="2018" name="Nature">
        <title>A major lineage of non-tailed dsDNA viruses as unrecognized killers of marine bacteria.</title>
        <authorList>
            <person name="Kauffman K.M."/>
            <person name="Hussain F.A."/>
            <person name="Yang J."/>
            <person name="Arevalo P."/>
            <person name="Brown J.M."/>
            <person name="Chang W.K."/>
            <person name="VanInsberghe D."/>
            <person name="Elsherbini J."/>
            <person name="Sharma R.S."/>
            <person name="Cutler M.B."/>
            <person name="Kelly L."/>
            <person name="Polz M.F."/>
        </authorList>
    </citation>
    <scope>NUCLEOTIDE SEQUENCE</scope>
    <source>
        <strain evidence="7">10N.222.46.E12</strain>
    </source>
</reference>
<evidence type="ECO:0000256" key="1">
    <source>
        <dbReference type="ARBA" id="ARBA00004196"/>
    </source>
</evidence>
<dbReference type="InterPro" id="IPR001638">
    <property type="entry name" value="Solute-binding_3/MltF_N"/>
</dbReference>
<evidence type="ECO:0000313" key="7">
    <source>
        <dbReference type="EMBL" id="PMP32091.1"/>
    </source>
</evidence>
<sequence length="255" mass="29028">MKMKWILVAFVSVFSVFTYAKDWKQIRFTVEGAYPPFSWTTQDGQLEGFEVDLANALCIELGVKCIISKTDWDGIIPSLLSRKNDAIIAAMTITEEREKKVNFTIPYAKVPTRFVMKKGREINMDDDSLNNLTIGVQRATIGDKYLSEIYPDVDIKRYGSFDEAFTDLLNGRLDTVFGGSMGLNTGFLETEQGKDYHFTGPKFTEEKWFGRGIGVAVRKQDNELKDLIDSGLQRLIDNGQHQKIASKYFSYSIYE</sequence>
<dbReference type="SMART" id="SM00079">
    <property type="entry name" value="PBPe"/>
    <property type="match status" value="1"/>
</dbReference>
<dbReference type="SMART" id="SM00062">
    <property type="entry name" value="PBPb"/>
    <property type="match status" value="1"/>
</dbReference>
<comment type="subcellular location">
    <subcellularLocation>
        <location evidence="1">Cell envelope</location>
    </subcellularLocation>
</comment>
<evidence type="ECO:0000256" key="2">
    <source>
        <dbReference type="ARBA" id="ARBA00010333"/>
    </source>
</evidence>
<dbReference type="GO" id="GO:0016020">
    <property type="term" value="C:membrane"/>
    <property type="evidence" value="ECO:0007669"/>
    <property type="project" value="InterPro"/>
</dbReference>
<comment type="caution">
    <text evidence="7">The sequence shown here is derived from an EMBL/GenBank/DDBJ whole genome shotgun (WGS) entry which is preliminary data.</text>
</comment>
<reference evidence="7" key="1">
    <citation type="submission" date="2016-07" db="EMBL/GenBank/DDBJ databases">
        <authorList>
            <person name="Kauffman K."/>
            <person name="Arevalo P."/>
            <person name="Polz M.F."/>
        </authorList>
    </citation>
    <scope>NUCLEOTIDE SEQUENCE</scope>
    <source>
        <strain evidence="7">10N.222.46.E12</strain>
    </source>
</reference>
<evidence type="ECO:0000259" key="5">
    <source>
        <dbReference type="SMART" id="SM00062"/>
    </source>
</evidence>
<feature type="domain" description="Solute-binding protein family 3/N-terminal" evidence="5">
    <location>
        <begin position="25"/>
        <end position="252"/>
    </location>
</feature>
<dbReference type="InterPro" id="IPR001320">
    <property type="entry name" value="Iontro_rcpt_C"/>
</dbReference>
<dbReference type="AlphaFoldDB" id="A0A7Z1MLY3"/>
<name>A0A7Z1MLY3_9VIBR</name>
<dbReference type="EMBL" id="MDBS01000015">
    <property type="protein sequence ID" value="PMP32091.1"/>
    <property type="molecule type" value="Genomic_DNA"/>
</dbReference>